<dbReference type="InterPro" id="IPR053720">
    <property type="entry name" value="Psm_Assembly_Chaperone"/>
</dbReference>
<dbReference type="Gene3D" id="3.30.230.90">
    <property type="match status" value="1"/>
</dbReference>
<reference evidence="1" key="1">
    <citation type="submission" date="2021-01" db="EMBL/GenBank/DDBJ databases">
        <authorList>
            <person name="Corre E."/>
            <person name="Pelletier E."/>
            <person name="Niang G."/>
            <person name="Scheremetjew M."/>
            <person name="Finn R."/>
            <person name="Kale V."/>
            <person name="Holt S."/>
            <person name="Cochrane G."/>
            <person name="Meng A."/>
            <person name="Brown T."/>
            <person name="Cohen L."/>
        </authorList>
    </citation>
    <scope>NUCLEOTIDE SEQUENCE</scope>
    <source>
        <strain evidence="1">CCMP720</strain>
    </source>
</reference>
<sequence>MTEASFPVPTQHFAAVLEGEHTEFLITGYDNRVMVMVTQLGRVGTVLQAKCESSPGSSGESYTVSSLLGRRDEPLLEICARRMMELLTDSGCRRPLLLTLGLKNHSMGTMKSIIVLVLKHPVW</sequence>
<dbReference type="PANTHER" id="PTHR31051:SF1">
    <property type="entry name" value="PROTEASOME ASSEMBLY CHAPERONE 3"/>
    <property type="match status" value="1"/>
</dbReference>
<evidence type="ECO:0000313" key="2">
    <source>
        <dbReference type="EMBL" id="CAD8216356.1"/>
    </source>
</evidence>
<dbReference type="AlphaFoldDB" id="A0A6T5UGU5"/>
<dbReference type="Pfam" id="PF10178">
    <property type="entry name" value="PAC3"/>
    <property type="match status" value="1"/>
</dbReference>
<accession>A0A6T5UGU5</accession>
<dbReference type="GO" id="GO:0043248">
    <property type="term" value="P:proteasome assembly"/>
    <property type="evidence" value="ECO:0007669"/>
    <property type="project" value="InterPro"/>
</dbReference>
<dbReference type="EMBL" id="HBDV01000979">
    <property type="protein sequence ID" value="CAD8216355.1"/>
    <property type="molecule type" value="Transcribed_RNA"/>
</dbReference>
<organism evidence="1">
    <name type="scientific">Polyblepharides amylifera</name>
    <dbReference type="NCBI Taxonomy" id="1486889"/>
    <lineage>
        <taxon>Eukaryota</taxon>
        <taxon>Viridiplantae</taxon>
        <taxon>Chlorophyta</taxon>
        <taxon>Pyramimonadophyceae</taxon>
        <taxon>Pyramimonadales</taxon>
        <taxon>Polyblepharidaceae</taxon>
        <taxon>Polyblepharides</taxon>
    </lineage>
</organism>
<proteinExistence type="predicted"/>
<dbReference type="PANTHER" id="PTHR31051">
    <property type="entry name" value="PROTEASOME ASSEMBLY CHAPERONE 3"/>
    <property type="match status" value="1"/>
</dbReference>
<evidence type="ECO:0000313" key="1">
    <source>
        <dbReference type="EMBL" id="CAD8216355.1"/>
    </source>
</evidence>
<protein>
    <submittedName>
        <fullName evidence="1">Uncharacterized protein</fullName>
    </submittedName>
</protein>
<dbReference type="InterPro" id="IPR018788">
    <property type="entry name" value="Proteasome_assmbl_chp_3"/>
</dbReference>
<name>A0A6T5UGU5_9CHLO</name>
<gene>
    <name evidence="1" type="ORF">PAMY1081_LOCUS629</name>
    <name evidence="2" type="ORF">PAMY1081_LOCUS630</name>
</gene>
<dbReference type="EMBL" id="HBDV01000980">
    <property type="protein sequence ID" value="CAD8216356.1"/>
    <property type="molecule type" value="Transcribed_RNA"/>
</dbReference>